<gene>
    <name evidence="4" type="ORF">SAMN05216388_100582</name>
</gene>
<dbReference type="RefSeq" id="WP_092658837.1">
    <property type="nucleotide sequence ID" value="NZ_FOCX01000005.1"/>
</dbReference>
<dbReference type="EMBL" id="FOCX01000005">
    <property type="protein sequence ID" value="SEN80101.1"/>
    <property type="molecule type" value="Genomic_DNA"/>
</dbReference>
<keyword evidence="2" id="KW-0472">Membrane</keyword>
<name>A0A1H8JHL8_9EURY</name>
<dbReference type="Pfam" id="PF13937">
    <property type="entry name" value="DUF4212"/>
    <property type="match status" value="1"/>
</dbReference>
<evidence type="ECO:0000259" key="3">
    <source>
        <dbReference type="Pfam" id="PF13937"/>
    </source>
</evidence>
<feature type="compositionally biased region" description="Polar residues" evidence="1">
    <location>
        <begin position="29"/>
        <end position="40"/>
    </location>
</feature>
<dbReference type="OrthoDB" id="190044at2157"/>
<keyword evidence="2" id="KW-0812">Transmembrane</keyword>
<feature type="transmembrane region" description="Helical" evidence="2">
    <location>
        <begin position="61"/>
        <end position="79"/>
    </location>
</feature>
<sequence>MRDKDTHDSPDGAATGDDESPVAEPDGGTVSQAAQDHQQTDYLDSEVNLLRPSTRFMRDHLKLVWGSFIAWILATWGPVTATFLAPETMTSLSILGFPAHYFLVGFFAPTSSLILAAIYAHRRDKLDEKYGINSTQTTGSPTGAEEAAATDGGVNE</sequence>
<feature type="compositionally biased region" description="Polar residues" evidence="1">
    <location>
        <begin position="132"/>
        <end position="141"/>
    </location>
</feature>
<evidence type="ECO:0000313" key="5">
    <source>
        <dbReference type="Proteomes" id="UP000198775"/>
    </source>
</evidence>
<feature type="compositionally biased region" description="Basic and acidic residues" evidence="1">
    <location>
        <begin position="1"/>
        <end position="10"/>
    </location>
</feature>
<keyword evidence="5" id="KW-1185">Reference proteome</keyword>
<reference evidence="5" key="1">
    <citation type="submission" date="2016-10" db="EMBL/GenBank/DDBJ databases">
        <authorList>
            <person name="Varghese N."/>
            <person name="Submissions S."/>
        </authorList>
    </citation>
    <scope>NUCLEOTIDE SEQUENCE [LARGE SCALE GENOMIC DNA]</scope>
    <source>
        <strain evidence="5">IBRC-M 10043</strain>
    </source>
</reference>
<feature type="region of interest" description="Disordered" evidence="1">
    <location>
        <begin position="1"/>
        <end position="40"/>
    </location>
</feature>
<organism evidence="4 5">
    <name type="scientific">Halorientalis persicus</name>
    <dbReference type="NCBI Taxonomy" id="1367881"/>
    <lineage>
        <taxon>Archaea</taxon>
        <taxon>Methanobacteriati</taxon>
        <taxon>Methanobacteriota</taxon>
        <taxon>Stenosarchaea group</taxon>
        <taxon>Halobacteria</taxon>
        <taxon>Halobacteriales</taxon>
        <taxon>Haloarculaceae</taxon>
        <taxon>Halorientalis</taxon>
    </lineage>
</organism>
<feature type="region of interest" description="Disordered" evidence="1">
    <location>
        <begin position="131"/>
        <end position="156"/>
    </location>
</feature>
<accession>A0A1H8JHL8</accession>
<keyword evidence="2" id="KW-1133">Transmembrane helix</keyword>
<evidence type="ECO:0000256" key="2">
    <source>
        <dbReference type="SAM" id="Phobius"/>
    </source>
</evidence>
<evidence type="ECO:0000256" key="1">
    <source>
        <dbReference type="SAM" id="MobiDB-lite"/>
    </source>
</evidence>
<dbReference type="InterPro" id="IPR019886">
    <property type="entry name" value="Na_symporter_ssu"/>
</dbReference>
<feature type="domain" description="Sodium symporter small subunit" evidence="3">
    <location>
        <begin position="54"/>
        <end position="132"/>
    </location>
</feature>
<protein>
    <submittedName>
        <fullName evidence="4">Putative solute:sodium symporter small subunit</fullName>
    </submittedName>
</protein>
<dbReference type="NCBIfam" id="TIGR03647">
    <property type="entry name" value="Na_symport_sm"/>
    <property type="match status" value="1"/>
</dbReference>
<feature type="transmembrane region" description="Helical" evidence="2">
    <location>
        <begin position="99"/>
        <end position="120"/>
    </location>
</feature>
<dbReference type="AlphaFoldDB" id="A0A1H8JHL8"/>
<evidence type="ECO:0000313" key="4">
    <source>
        <dbReference type="EMBL" id="SEN80101.1"/>
    </source>
</evidence>
<proteinExistence type="predicted"/>
<dbReference type="Proteomes" id="UP000198775">
    <property type="component" value="Unassembled WGS sequence"/>
</dbReference>